<dbReference type="InterPro" id="IPR008271">
    <property type="entry name" value="Ser/Thr_kinase_AS"/>
</dbReference>
<keyword evidence="4 13" id="KW-0723">Serine/threonine-protein kinase</keyword>
<feature type="domain" description="Protein kinase" evidence="15">
    <location>
        <begin position="12"/>
        <end position="266"/>
    </location>
</feature>
<dbReference type="Gene3D" id="3.30.310.80">
    <property type="entry name" value="Kinase associated domain 1, KA1"/>
    <property type="match status" value="1"/>
</dbReference>
<protein>
    <recommendedName>
        <fullName evidence="3">non-specific serine/threonine protein kinase</fullName>
        <ecNumber evidence="3">2.7.11.1</ecNumber>
    </recommendedName>
</protein>
<dbReference type="GO" id="GO:0004674">
    <property type="term" value="F:protein serine/threonine kinase activity"/>
    <property type="evidence" value="ECO:0007669"/>
    <property type="project" value="UniProtKB-KW"/>
</dbReference>
<dbReference type="PROSITE" id="PS00108">
    <property type="entry name" value="PROTEIN_KINASE_ST"/>
    <property type="match status" value="1"/>
</dbReference>
<feature type="binding site" evidence="12">
    <location>
        <position position="41"/>
    </location>
    <ligand>
        <name>ATP</name>
        <dbReference type="ChEBI" id="CHEBI:30616"/>
    </ligand>
</feature>
<evidence type="ECO:0000313" key="17">
    <source>
        <dbReference type="EMBL" id="KAJ6728476.1"/>
    </source>
</evidence>
<dbReference type="InterPro" id="IPR000719">
    <property type="entry name" value="Prot_kinase_dom"/>
</dbReference>
<keyword evidence="18" id="KW-1185">Reference proteome</keyword>
<dbReference type="PROSITE" id="PS00107">
    <property type="entry name" value="PROTEIN_KINASE_ATP"/>
    <property type="match status" value="1"/>
</dbReference>
<keyword evidence="14" id="KW-0812">Transmembrane</keyword>
<accession>A0A9Q0UE99</accession>
<dbReference type="PROSITE" id="PS50011">
    <property type="entry name" value="PROTEIN_KINASE_DOM"/>
    <property type="match status" value="1"/>
</dbReference>
<gene>
    <name evidence="17" type="ORF">OIU74_006515</name>
</gene>
<dbReference type="Pfam" id="PF03822">
    <property type="entry name" value="NAF"/>
    <property type="match status" value="1"/>
</dbReference>
<comment type="catalytic activity">
    <reaction evidence="10">
        <text>L-threonyl-[protein] + ATP = O-phospho-L-threonyl-[protein] + ADP + H(+)</text>
        <dbReference type="Rhea" id="RHEA:46608"/>
        <dbReference type="Rhea" id="RHEA-COMP:11060"/>
        <dbReference type="Rhea" id="RHEA-COMP:11605"/>
        <dbReference type="ChEBI" id="CHEBI:15378"/>
        <dbReference type="ChEBI" id="CHEBI:30013"/>
        <dbReference type="ChEBI" id="CHEBI:30616"/>
        <dbReference type="ChEBI" id="CHEBI:61977"/>
        <dbReference type="ChEBI" id="CHEBI:456216"/>
        <dbReference type="EC" id="2.7.11.1"/>
    </reaction>
</comment>
<comment type="cofactor">
    <cofactor evidence="1">
        <name>Mn(2+)</name>
        <dbReference type="ChEBI" id="CHEBI:29035"/>
    </cofactor>
</comment>
<evidence type="ECO:0000256" key="12">
    <source>
        <dbReference type="PROSITE-ProRule" id="PRU10141"/>
    </source>
</evidence>
<comment type="caution">
    <text evidence="17">The sequence shown here is derived from an EMBL/GenBank/DDBJ whole genome shotgun (WGS) entry which is preliminary data.</text>
</comment>
<dbReference type="InterPro" id="IPR011009">
    <property type="entry name" value="Kinase-like_dom_sf"/>
</dbReference>
<evidence type="ECO:0000256" key="13">
    <source>
        <dbReference type="RuleBase" id="RU000304"/>
    </source>
</evidence>
<keyword evidence="14" id="KW-1133">Transmembrane helix</keyword>
<evidence type="ECO:0000256" key="14">
    <source>
        <dbReference type="SAM" id="Phobius"/>
    </source>
</evidence>
<dbReference type="EC" id="2.7.11.1" evidence="3"/>
<dbReference type="CDD" id="cd12195">
    <property type="entry name" value="CIPK_C"/>
    <property type="match status" value="1"/>
</dbReference>
<dbReference type="PROSITE" id="PS50816">
    <property type="entry name" value="NAF"/>
    <property type="match status" value="1"/>
</dbReference>
<organism evidence="17 18">
    <name type="scientific">Salix koriyanagi</name>
    <dbReference type="NCBI Taxonomy" id="2511006"/>
    <lineage>
        <taxon>Eukaryota</taxon>
        <taxon>Viridiplantae</taxon>
        <taxon>Streptophyta</taxon>
        <taxon>Embryophyta</taxon>
        <taxon>Tracheophyta</taxon>
        <taxon>Spermatophyta</taxon>
        <taxon>Magnoliopsida</taxon>
        <taxon>eudicotyledons</taxon>
        <taxon>Gunneridae</taxon>
        <taxon>Pentapetalae</taxon>
        <taxon>rosids</taxon>
        <taxon>fabids</taxon>
        <taxon>Malpighiales</taxon>
        <taxon>Salicaceae</taxon>
        <taxon>Saliceae</taxon>
        <taxon>Salix</taxon>
    </lineage>
</organism>
<dbReference type="FunFam" id="1.10.510.10:FF:000279">
    <property type="entry name" value="Non-specific serine/threonine protein kinase"/>
    <property type="match status" value="1"/>
</dbReference>
<dbReference type="InterPro" id="IPR004041">
    <property type="entry name" value="NAF_dom"/>
</dbReference>
<name>A0A9Q0UE99_9ROSI</name>
<keyword evidence="8 12" id="KW-0067">ATP-binding</keyword>
<evidence type="ECO:0000256" key="7">
    <source>
        <dbReference type="ARBA" id="ARBA00022777"/>
    </source>
</evidence>
<dbReference type="AlphaFoldDB" id="A0A9Q0UE99"/>
<evidence type="ECO:0000256" key="2">
    <source>
        <dbReference type="ARBA" id="ARBA00006234"/>
    </source>
</evidence>
<feature type="transmembrane region" description="Helical" evidence="14">
    <location>
        <begin position="193"/>
        <end position="212"/>
    </location>
</feature>
<evidence type="ECO:0000259" key="16">
    <source>
        <dbReference type="PROSITE" id="PS50816"/>
    </source>
</evidence>
<dbReference type="SUPFAM" id="SSF56112">
    <property type="entry name" value="Protein kinase-like (PK-like)"/>
    <property type="match status" value="1"/>
</dbReference>
<dbReference type="Gene3D" id="1.10.510.10">
    <property type="entry name" value="Transferase(Phosphotransferase) domain 1"/>
    <property type="match status" value="1"/>
</dbReference>
<keyword evidence="7 17" id="KW-0418">Kinase</keyword>
<evidence type="ECO:0000256" key="3">
    <source>
        <dbReference type="ARBA" id="ARBA00012513"/>
    </source>
</evidence>
<evidence type="ECO:0000256" key="10">
    <source>
        <dbReference type="ARBA" id="ARBA00047899"/>
    </source>
</evidence>
<dbReference type="Pfam" id="PF00069">
    <property type="entry name" value="Pkinase"/>
    <property type="match status" value="1"/>
</dbReference>
<comment type="catalytic activity">
    <reaction evidence="11">
        <text>L-seryl-[protein] + ATP = O-phospho-L-seryl-[protein] + ADP + H(+)</text>
        <dbReference type="Rhea" id="RHEA:17989"/>
        <dbReference type="Rhea" id="RHEA-COMP:9863"/>
        <dbReference type="Rhea" id="RHEA-COMP:11604"/>
        <dbReference type="ChEBI" id="CHEBI:15378"/>
        <dbReference type="ChEBI" id="CHEBI:29999"/>
        <dbReference type="ChEBI" id="CHEBI:30616"/>
        <dbReference type="ChEBI" id="CHEBI:83421"/>
        <dbReference type="ChEBI" id="CHEBI:456216"/>
        <dbReference type="EC" id="2.7.11.1"/>
    </reaction>
</comment>
<evidence type="ECO:0000256" key="9">
    <source>
        <dbReference type="ARBA" id="ARBA00023211"/>
    </source>
</evidence>
<keyword evidence="6 12" id="KW-0547">Nucleotide-binding</keyword>
<evidence type="ECO:0000256" key="8">
    <source>
        <dbReference type="ARBA" id="ARBA00022840"/>
    </source>
</evidence>
<proteinExistence type="inferred from homology"/>
<feature type="domain" description="NAF" evidence="16">
    <location>
        <begin position="313"/>
        <end position="337"/>
    </location>
</feature>
<dbReference type="PANTHER" id="PTHR43895:SF3">
    <property type="entry name" value="CBL-INTERACTING SERINE_THREONINE-PROTEIN KINASE 20"/>
    <property type="match status" value="1"/>
</dbReference>
<reference evidence="17" key="2">
    <citation type="journal article" date="2023" name="Int. J. Mol. Sci.">
        <title>De Novo Assembly and Annotation of 11 Diverse Shrub Willow (Salix) Genomes Reveals Novel Gene Organization in Sex-Linked Regions.</title>
        <authorList>
            <person name="Hyden B."/>
            <person name="Feng K."/>
            <person name="Yates T.B."/>
            <person name="Jawdy S."/>
            <person name="Cereghino C."/>
            <person name="Smart L.B."/>
            <person name="Muchero W."/>
        </authorList>
    </citation>
    <scope>NUCLEOTIDE SEQUENCE</scope>
    <source>
        <tissue evidence="17">Shoot tip</tissue>
    </source>
</reference>
<dbReference type="Proteomes" id="UP001151752">
    <property type="component" value="Chromosome 11"/>
</dbReference>
<evidence type="ECO:0000259" key="15">
    <source>
        <dbReference type="PROSITE" id="PS50011"/>
    </source>
</evidence>
<dbReference type="GO" id="GO:0007165">
    <property type="term" value="P:signal transduction"/>
    <property type="evidence" value="ECO:0007669"/>
    <property type="project" value="InterPro"/>
</dbReference>
<dbReference type="FunFam" id="3.30.310.80:FF:000005">
    <property type="entry name" value="Non-specific serine/threonine protein kinase"/>
    <property type="match status" value="1"/>
</dbReference>
<evidence type="ECO:0000256" key="6">
    <source>
        <dbReference type="ARBA" id="ARBA00022741"/>
    </source>
</evidence>
<sequence>MEKRGPVVMNRYELGRLLGQGTFAKVYHARNLQSGQSVAIKIIDKEKVLRTGLMNQIKREISVMSLVRHPNIVQLDEVMASRTRIYFVMEFVKGGELFSLVARGKLKEDVARKYFQQLIGAIDFCHSRGVYHRDLKPENLLLDENGDLKITDFGLSALSESRRQDGLLHTTCGTPSYVAPEVINKKGYDGSKADVWSCGIILFVLLAGFLPFHDRNIMELYRKITGGRFRCPKWFHPEARKLLSRILDPHPGSRMSTEKIMKNCWFRKGYEQIETPPSPQGQARSSLIMEVQAAFDNESNSKENSTVAPRSPLRPTRYNAFDIISLSEGFDLSGLFEKDKNRRHEARFTTTKPASMIVSKFEQIAMAESFSFKKKDGTLMLEGNREGRKGLLAIDAEICEVTPSFYVVEVKKKSGDSFEYKEFCDHELKPSLEDIVWAWQGCEQPEG</sequence>
<keyword evidence="9" id="KW-0464">Manganese</keyword>
<dbReference type="InterPro" id="IPR017441">
    <property type="entry name" value="Protein_kinase_ATP_BS"/>
</dbReference>
<dbReference type="SMART" id="SM00220">
    <property type="entry name" value="S_TKc"/>
    <property type="match status" value="1"/>
</dbReference>
<dbReference type="InterPro" id="IPR018451">
    <property type="entry name" value="NAF/FISL_domain"/>
</dbReference>
<evidence type="ECO:0000256" key="11">
    <source>
        <dbReference type="ARBA" id="ARBA00048679"/>
    </source>
</evidence>
<reference evidence="17" key="1">
    <citation type="submission" date="2022-11" db="EMBL/GenBank/DDBJ databases">
        <authorList>
            <person name="Hyden B.L."/>
            <person name="Feng K."/>
            <person name="Yates T."/>
            <person name="Jawdy S."/>
            <person name="Smart L.B."/>
            <person name="Muchero W."/>
        </authorList>
    </citation>
    <scope>NUCLEOTIDE SEQUENCE</scope>
    <source>
        <tissue evidence="17">Shoot tip</tissue>
    </source>
</reference>
<keyword evidence="5" id="KW-0808">Transferase</keyword>
<keyword evidence="14" id="KW-0472">Membrane</keyword>
<dbReference type="GO" id="GO:0005524">
    <property type="term" value="F:ATP binding"/>
    <property type="evidence" value="ECO:0007669"/>
    <property type="project" value="UniProtKB-UniRule"/>
</dbReference>
<comment type="similarity">
    <text evidence="2">Belongs to the protein kinase superfamily. CAMK Ser/Thr protein kinase family. SNF1 subfamily.</text>
</comment>
<dbReference type="PANTHER" id="PTHR43895">
    <property type="entry name" value="CALCIUM/CALMODULIN-DEPENDENT PROTEIN KINASE KINASE-RELATED"/>
    <property type="match status" value="1"/>
</dbReference>
<dbReference type="FunFam" id="3.30.200.20:FF:000096">
    <property type="entry name" value="Non-specific serine/threonine protein kinase"/>
    <property type="match status" value="1"/>
</dbReference>
<evidence type="ECO:0000256" key="5">
    <source>
        <dbReference type="ARBA" id="ARBA00022679"/>
    </source>
</evidence>
<evidence type="ECO:0000256" key="1">
    <source>
        <dbReference type="ARBA" id="ARBA00001936"/>
    </source>
</evidence>
<evidence type="ECO:0000313" key="18">
    <source>
        <dbReference type="Proteomes" id="UP001151752"/>
    </source>
</evidence>
<dbReference type="EMBL" id="JAPFFM010000012">
    <property type="protein sequence ID" value="KAJ6728476.1"/>
    <property type="molecule type" value="Genomic_DNA"/>
</dbReference>
<evidence type="ECO:0000256" key="4">
    <source>
        <dbReference type="ARBA" id="ARBA00022527"/>
    </source>
</evidence>
<dbReference type="CDD" id="cd14663">
    <property type="entry name" value="STKc_SnRK3"/>
    <property type="match status" value="1"/>
</dbReference>